<evidence type="ECO:0000256" key="3">
    <source>
        <dbReference type="ARBA" id="ARBA00022448"/>
    </source>
</evidence>
<feature type="domain" description="Multidrug resistance protein MdtA-like barrel-sandwich hybrid" evidence="4">
    <location>
        <begin position="72"/>
        <end position="197"/>
    </location>
</feature>
<dbReference type="Gene3D" id="2.40.50.100">
    <property type="match status" value="1"/>
</dbReference>
<dbReference type="InterPro" id="IPR058627">
    <property type="entry name" value="MdtA-like_C"/>
</dbReference>
<evidence type="ECO:0000259" key="6">
    <source>
        <dbReference type="Pfam" id="PF25967"/>
    </source>
</evidence>
<dbReference type="EMBL" id="JAULBC010000002">
    <property type="protein sequence ID" value="MEX6687257.1"/>
    <property type="molecule type" value="Genomic_DNA"/>
</dbReference>
<feature type="domain" description="CusB-like beta-barrel" evidence="5">
    <location>
        <begin position="205"/>
        <end position="276"/>
    </location>
</feature>
<evidence type="ECO:0000256" key="1">
    <source>
        <dbReference type="ARBA" id="ARBA00004196"/>
    </source>
</evidence>
<dbReference type="Proteomes" id="UP001560573">
    <property type="component" value="Unassembled WGS sequence"/>
</dbReference>
<evidence type="ECO:0000259" key="5">
    <source>
        <dbReference type="Pfam" id="PF25954"/>
    </source>
</evidence>
<dbReference type="InterPro" id="IPR058625">
    <property type="entry name" value="MdtA-like_BSH"/>
</dbReference>
<feature type="domain" description="Multidrug resistance protein MdtA-like C-terminal permuted SH3" evidence="6">
    <location>
        <begin position="282"/>
        <end position="340"/>
    </location>
</feature>
<comment type="subcellular location">
    <subcellularLocation>
        <location evidence="1">Cell envelope</location>
    </subcellularLocation>
</comment>
<dbReference type="NCBIfam" id="TIGR01730">
    <property type="entry name" value="RND_mfp"/>
    <property type="match status" value="1"/>
</dbReference>
<organism evidence="7 8">
    <name type="scientific">Danxiaibacter flavus</name>
    <dbReference type="NCBI Taxonomy" id="3049108"/>
    <lineage>
        <taxon>Bacteria</taxon>
        <taxon>Pseudomonadati</taxon>
        <taxon>Bacteroidota</taxon>
        <taxon>Chitinophagia</taxon>
        <taxon>Chitinophagales</taxon>
        <taxon>Chitinophagaceae</taxon>
        <taxon>Danxiaibacter</taxon>
    </lineage>
</organism>
<dbReference type="InterPro" id="IPR006143">
    <property type="entry name" value="RND_pump_MFP"/>
</dbReference>
<dbReference type="Pfam" id="PF25917">
    <property type="entry name" value="BSH_RND"/>
    <property type="match status" value="1"/>
</dbReference>
<dbReference type="PANTHER" id="PTHR30469">
    <property type="entry name" value="MULTIDRUG RESISTANCE PROTEIN MDTA"/>
    <property type="match status" value="1"/>
</dbReference>
<protein>
    <submittedName>
        <fullName evidence="7">Efflux RND transporter periplasmic adaptor subunit</fullName>
    </submittedName>
</protein>
<dbReference type="InterPro" id="IPR058792">
    <property type="entry name" value="Beta-barrel_RND_2"/>
</dbReference>
<dbReference type="PANTHER" id="PTHR30469:SF36">
    <property type="entry name" value="BLL3903 PROTEIN"/>
    <property type="match status" value="1"/>
</dbReference>
<comment type="caution">
    <text evidence="7">The sequence shown here is derived from an EMBL/GenBank/DDBJ whole genome shotgun (WGS) entry which is preliminary data.</text>
</comment>
<keyword evidence="8" id="KW-1185">Reference proteome</keyword>
<evidence type="ECO:0000313" key="7">
    <source>
        <dbReference type="EMBL" id="MEX6687257.1"/>
    </source>
</evidence>
<name>A0ABV3ZBL8_9BACT</name>
<sequence length="358" mass="39263">MSNHSLQTRFITLFYIPALLLLLTGCVVKGKEPERKAVAAIPQATPVDGNIVQPSVLKQQMEVTGTLVANQQVDIVSELTRKIVRVNVKEGSVVTKGELLFQLDDADLKAQLEKLRQQEKLAVLNEERLHDLIKHEAVVQQDYDQAFTNLKVLQAQISELQVMISKTLIRAPFDGQIGIIKVYPGAIVSTNTVLTNIQDNSVVKVEFNVPEKYTSIITPGSEQTFTVASDSRQYKAAVIARESKLDQNTRTLLVRAVAQNPGRVLLPGQSARLNLSLHSSSNALLVSSQALMPSSQGYNVFVSRNNKAELAAVEIGERNPYSVEIVKGLQAGDTVVTSNLLRLSPGSDVRFVTIKSQK</sequence>
<reference evidence="7 8" key="1">
    <citation type="submission" date="2023-07" db="EMBL/GenBank/DDBJ databases">
        <authorList>
            <person name="Lian W.-H."/>
        </authorList>
    </citation>
    <scope>NUCLEOTIDE SEQUENCE [LARGE SCALE GENOMIC DNA]</scope>
    <source>
        <strain evidence="7 8">SYSU DXS3180</strain>
    </source>
</reference>
<evidence type="ECO:0000256" key="2">
    <source>
        <dbReference type="ARBA" id="ARBA00009477"/>
    </source>
</evidence>
<accession>A0ABV3ZBL8</accession>
<dbReference type="SUPFAM" id="SSF111369">
    <property type="entry name" value="HlyD-like secretion proteins"/>
    <property type="match status" value="1"/>
</dbReference>
<dbReference type="Pfam" id="PF25967">
    <property type="entry name" value="RND-MFP_C"/>
    <property type="match status" value="1"/>
</dbReference>
<keyword evidence="3" id="KW-0813">Transport</keyword>
<dbReference type="Gene3D" id="2.40.30.170">
    <property type="match status" value="1"/>
</dbReference>
<comment type="similarity">
    <text evidence="2">Belongs to the membrane fusion protein (MFP) (TC 8.A.1) family.</text>
</comment>
<gene>
    <name evidence="7" type="ORF">QTN47_07110</name>
</gene>
<evidence type="ECO:0000313" key="8">
    <source>
        <dbReference type="Proteomes" id="UP001560573"/>
    </source>
</evidence>
<evidence type="ECO:0000259" key="4">
    <source>
        <dbReference type="Pfam" id="PF25917"/>
    </source>
</evidence>
<dbReference type="Gene3D" id="2.40.420.20">
    <property type="match status" value="1"/>
</dbReference>
<dbReference type="RefSeq" id="WP_369328661.1">
    <property type="nucleotide sequence ID" value="NZ_JAULBC010000002.1"/>
</dbReference>
<dbReference type="Pfam" id="PF25954">
    <property type="entry name" value="Beta-barrel_RND_2"/>
    <property type="match status" value="1"/>
</dbReference>
<dbReference type="Gene3D" id="1.10.287.470">
    <property type="entry name" value="Helix hairpin bin"/>
    <property type="match status" value="1"/>
</dbReference>
<proteinExistence type="inferred from homology"/>